<proteinExistence type="predicted"/>
<keyword evidence="11" id="KW-1185">Reference proteome</keyword>
<dbReference type="InterPro" id="IPR014729">
    <property type="entry name" value="Rossmann-like_a/b/a_fold"/>
</dbReference>
<dbReference type="GO" id="GO:0061630">
    <property type="term" value="F:ubiquitin protein ligase activity"/>
    <property type="evidence" value="ECO:0007669"/>
    <property type="project" value="UniProtKB-EC"/>
</dbReference>
<dbReference type="Gene3D" id="1.10.510.10">
    <property type="entry name" value="Transferase(Phosphotransferase) domain 1"/>
    <property type="match status" value="2"/>
</dbReference>
<evidence type="ECO:0000256" key="5">
    <source>
        <dbReference type="ARBA" id="ARBA00022786"/>
    </source>
</evidence>
<organism evidence="10 11">
    <name type="scientific">Eragrostis curvula</name>
    <name type="common">weeping love grass</name>
    <dbReference type="NCBI Taxonomy" id="38414"/>
    <lineage>
        <taxon>Eukaryota</taxon>
        <taxon>Viridiplantae</taxon>
        <taxon>Streptophyta</taxon>
        <taxon>Embryophyta</taxon>
        <taxon>Tracheophyta</taxon>
        <taxon>Spermatophyta</taxon>
        <taxon>Magnoliopsida</taxon>
        <taxon>Liliopsida</taxon>
        <taxon>Poales</taxon>
        <taxon>Poaceae</taxon>
        <taxon>PACMAD clade</taxon>
        <taxon>Chloridoideae</taxon>
        <taxon>Eragrostideae</taxon>
        <taxon>Eragrostidinae</taxon>
        <taxon>Eragrostis</taxon>
    </lineage>
</organism>
<dbReference type="UniPathway" id="UPA00143"/>
<feature type="coiled-coil region" evidence="6">
    <location>
        <begin position="357"/>
        <end position="480"/>
    </location>
</feature>
<feature type="compositionally biased region" description="Polar residues" evidence="7">
    <location>
        <begin position="229"/>
        <end position="244"/>
    </location>
</feature>
<dbReference type="PROSITE" id="PS51698">
    <property type="entry name" value="U_BOX"/>
    <property type="match status" value="2"/>
</dbReference>
<evidence type="ECO:0000256" key="1">
    <source>
        <dbReference type="ARBA" id="ARBA00000900"/>
    </source>
</evidence>
<feature type="domain" description="U-box" evidence="9">
    <location>
        <begin position="1547"/>
        <end position="1620"/>
    </location>
</feature>
<dbReference type="PANTHER" id="PTHR45647">
    <property type="entry name" value="OS02G0152300 PROTEIN"/>
    <property type="match status" value="1"/>
</dbReference>
<evidence type="ECO:0000256" key="6">
    <source>
        <dbReference type="SAM" id="Coils"/>
    </source>
</evidence>
<dbReference type="InterPro" id="IPR011009">
    <property type="entry name" value="Kinase-like_dom_sf"/>
</dbReference>
<feature type="region of interest" description="Disordered" evidence="7">
    <location>
        <begin position="229"/>
        <end position="271"/>
    </location>
</feature>
<dbReference type="InterPro" id="IPR008271">
    <property type="entry name" value="Ser/Thr_kinase_AS"/>
</dbReference>
<dbReference type="Proteomes" id="UP000324897">
    <property type="component" value="Chromosome 3"/>
</dbReference>
<dbReference type="Gramene" id="TVU10624">
    <property type="protein sequence ID" value="TVU10624"/>
    <property type="gene ID" value="EJB05_44168"/>
</dbReference>
<feature type="compositionally biased region" description="Basic residues" evidence="7">
    <location>
        <begin position="841"/>
        <end position="850"/>
    </location>
</feature>
<reference evidence="10 11" key="1">
    <citation type="journal article" date="2019" name="Sci. Rep.">
        <title>A high-quality genome of Eragrostis curvula grass provides insights into Poaceae evolution and supports new strategies to enhance forage quality.</title>
        <authorList>
            <person name="Carballo J."/>
            <person name="Santos B.A.C.M."/>
            <person name="Zappacosta D."/>
            <person name="Garbus I."/>
            <person name="Selva J.P."/>
            <person name="Gallo C.A."/>
            <person name="Diaz A."/>
            <person name="Albertini E."/>
            <person name="Caccamo M."/>
            <person name="Echenique V."/>
        </authorList>
    </citation>
    <scope>NUCLEOTIDE SEQUENCE [LARGE SCALE GENOMIC DNA]</scope>
    <source>
        <strain evidence="11">cv. Victoria</strain>
        <tissue evidence="10">Leaf</tissue>
    </source>
</reference>
<feature type="compositionally biased region" description="Low complexity" evidence="7">
    <location>
        <begin position="310"/>
        <end position="324"/>
    </location>
</feature>
<protein>
    <recommendedName>
        <fullName evidence="3">RING-type E3 ubiquitin transferase</fullName>
        <ecNumber evidence="3">2.3.2.27</ecNumber>
    </recommendedName>
</protein>
<dbReference type="CDD" id="cd01989">
    <property type="entry name" value="USP_STK_Ubox_N"/>
    <property type="match status" value="2"/>
</dbReference>
<accession>A0A5J9TH64</accession>
<keyword evidence="4" id="KW-0808">Transferase</keyword>
<dbReference type="EMBL" id="RWGY01000039">
    <property type="protein sequence ID" value="TVU10624.1"/>
    <property type="molecule type" value="Genomic_DNA"/>
</dbReference>
<sequence length="1620" mass="181460">MAVVSAFGSPHSFSSSPLPASPQPDAQRMFMRGGSNRSTGTGSRSTSLREIDEEAALVEDGGGKLYVAVGKDFKDGKSNLSAARSLGLLGDLNLVLLHVHQPAERIMNGLCKIHASQLEEKELKAYRVIEQEEMNTLLNQYMTYCRLHLKVPAETLVIEKNNVANGIVELINQNHITKLVMGTSSFSTRRLVPKSKVAATVHQQAKPHCHIFFICKESLACTREANLDSIKSGSPRSSSASTQSDETELPARSVSLPPGHPGYMRSPDQHVLPQRSNSVSYISSGQLANNVESVSPIARHSIHMTPINCSPNPSLPSNGGSPKSSLKDWDSMDASPAPASTVSSEEQQILMVETGMHNEAFEQLQQVRNELERSRKEASEGRQKAEKELFEASMMFKARENSLRKEKREVDERLTKEKAILEKENVVIYNELKKANGQREELESKLLQANSLLEELQQLQGELQREKEDALRELEEMHKLNGNSISGSDSNVALIEFSYDEIKEATNNFDASKEIGHGGCASVYKGFLRYTTVAIKKFNRDGIIGEKEFNDEVEILCRMRHPNLVTLVGACRDPKVLVYEFLPNGSLEDRLQCKHHTEPLPWRTRISIAADICTALIFLHSNKPKSIAHGDLKPDNVLLDSNFVGKLGDFGISRSLNLTNTTVTPYHRTDQIKGTLGYMDPGYIRTGELTAQYDVYSFGVVLLRLLTGKSPLGLQNEPRIYAEELASLGLKCCRYERKERPDLAKEAWGILQAMMNEPPLLRHGNKCEVPSYFICPLTQEIMRDPHIAADGFTYEGDAIKDWIQRGHKMSPMTYLSFAHHELIPNNALPNNRSPGTTPRKVAGRQRHQTRKQLADMASPTAGSSSPRADDSPEPSLPGEKVYVAVGREVAESKATLLWALHKFHKGAGSSVVLLHVYSPPKSLPVLGARIPASQVEEQELQLQRITDSLDQYLLLCAQEKIHAEKLVVESDDVARGIVEFISEHRVTALVMGAASDKHYTKKMKIPKSRKARIVEQQADPLCKIWFVCKGTMIYHRKAVPNSHDEMQEWKKGPGFTHSSVETSASLSERWCIANTWLSKSIIEPQIERTTSDPSYSTLKVNTKEPYEASNNFQHILGELESARQEAYEEKCRREIAERELFEAFQKAQDSENSYFRELKQKNELEEKLTTIMKEVENLLRRTDELCVKLQGEREQRMVLEKRGAHSDRIIKDLMLQRDKALREAETLRAKKGESTATAEGEMQITELSYSEIKDATNDFDHSVKIGESVYGSVYKGFLRHTNVAIKKLNPECIQSQSQFNQEVEILSKARHPNLITLIGACKDAQALVYEYMPNGSLDDRLACKDNSKPLNWQLRTHIASSICSALIFLHSNKPHSIVHSDLKASNILLDGNNVAKLSGFGVCQMLTDEFKTTTTLYRHTHPKGSFVYIDPEYLISGDLTPLSDVYSYGIILLRLLTGRSGFGLLKEVQQAVERGCLQAILDSSAGEWPAVYAERLALVGLRCCEIRRKNRPDLQTEVWTVLEPMLKSASVTLYSLSFKSVSEDLVGVPSYFICPILQDVMRDPLIAADGFTYEAEAIREWLDSGHRTSPMTNLELPHRDLLPNHALRSAIQEWLLSNAE</sequence>
<keyword evidence="5" id="KW-0833">Ubl conjugation pathway</keyword>
<feature type="region of interest" description="Disordered" evidence="7">
    <location>
        <begin position="1"/>
        <end position="49"/>
    </location>
</feature>
<feature type="domain" description="U-box" evidence="9">
    <location>
        <begin position="768"/>
        <end position="842"/>
    </location>
</feature>
<evidence type="ECO:0000256" key="3">
    <source>
        <dbReference type="ARBA" id="ARBA00012483"/>
    </source>
</evidence>
<dbReference type="Pfam" id="PF04564">
    <property type="entry name" value="U-box"/>
    <property type="match status" value="2"/>
</dbReference>
<gene>
    <name evidence="10" type="ORF">EJB05_44168</name>
</gene>
<dbReference type="Gene3D" id="3.40.50.620">
    <property type="entry name" value="HUPs"/>
    <property type="match status" value="2"/>
</dbReference>
<dbReference type="SMART" id="SM00220">
    <property type="entry name" value="S_TKc"/>
    <property type="match status" value="2"/>
</dbReference>
<evidence type="ECO:0000313" key="10">
    <source>
        <dbReference type="EMBL" id="TVU10624.1"/>
    </source>
</evidence>
<evidence type="ECO:0000259" key="9">
    <source>
        <dbReference type="PROSITE" id="PS51698"/>
    </source>
</evidence>
<dbReference type="PROSITE" id="PS50011">
    <property type="entry name" value="PROTEIN_KINASE_DOM"/>
    <property type="match status" value="2"/>
</dbReference>
<feature type="compositionally biased region" description="Low complexity" evidence="7">
    <location>
        <begin position="32"/>
        <end position="46"/>
    </location>
</feature>
<evidence type="ECO:0000313" key="11">
    <source>
        <dbReference type="Proteomes" id="UP000324897"/>
    </source>
</evidence>
<feature type="coiled-coil region" evidence="6">
    <location>
        <begin position="1119"/>
        <end position="1230"/>
    </location>
</feature>
<dbReference type="Pfam" id="PF00069">
    <property type="entry name" value="Pkinase"/>
    <property type="match status" value="2"/>
</dbReference>
<dbReference type="InterPro" id="IPR051348">
    <property type="entry name" value="U-box_ubiquitin_ligases"/>
</dbReference>
<dbReference type="SMART" id="SM00504">
    <property type="entry name" value="Ubox"/>
    <property type="match status" value="2"/>
</dbReference>
<dbReference type="InterPro" id="IPR013083">
    <property type="entry name" value="Znf_RING/FYVE/PHD"/>
</dbReference>
<feature type="region of interest" description="Disordered" evidence="7">
    <location>
        <begin position="305"/>
        <end position="345"/>
    </location>
</feature>
<feature type="region of interest" description="Disordered" evidence="7">
    <location>
        <begin position="825"/>
        <end position="878"/>
    </location>
</feature>
<dbReference type="GO" id="GO:0004672">
    <property type="term" value="F:protein kinase activity"/>
    <property type="evidence" value="ECO:0007669"/>
    <property type="project" value="InterPro"/>
</dbReference>
<dbReference type="InterPro" id="IPR000719">
    <property type="entry name" value="Prot_kinase_dom"/>
</dbReference>
<name>A0A5J9TH64_9POAL</name>
<dbReference type="PROSITE" id="PS00108">
    <property type="entry name" value="PROTEIN_KINASE_ST"/>
    <property type="match status" value="2"/>
</dbReference>
<evidence type="ECO:0000259" key="8">
    <source>
        <dbReference type="PROSITE" id="PS50011"/>
    </source>
</evidence>
<evidence type="ECO:0000256" key="7">
    <source>
        <dbReference type="SAM" id="MobiDB-lite"/>
    </source>
</evidence>
<dbReference type="InterPro" id="IPR006016">
    <property type="entry name" value="UspA"/>
</dbReference>
<feature type="domain" description="Protein kinase" evidence="8">
    <location>
        <begin position="509"/>
        <end position="774"/>
    </location>
</feature>
<evidence type="ECO:0000256" key="4">
    <source>
        <dbReference type="ARBA" id="ARBA00022679"/>
    </source>
</evidence>
<dbReference type="SUPFAM" id="SSF56112">
    <property type="entry name" value="Protein kinase-like (PK-like)"/>
    <property type="match status" value="2"/>
</dbReference>
<dbReference type="PANTHER" id="PTHR45647:SF131">
    <property type="entry name" value="RING-TYPE E3 UBIQUITIN TRANSFERASE"/>
    <property type="match status" value="1"/>
</dbReference>
<dbReference type="Gene3D" id="3.30.200.20">
    <property type="entry name" value="Phosphorylase Kinase, domain 1"/>
    <property type="match status" value="2"/>
</dbReference>
<dbReference type="CDD" id="cd16655">
    <property type="entry name" value="RING-Ubox_WDSUB1-like"/>
    <property type="match status" value="2"/>
</dbReference>
<evidence type="ECO:0000256" key="2">
    <source>
        <dbReference type="ARBA" id="ARBA00004906"/>
    </source>
</evidence>
<dbReference type="Pfam" id="PF00582">
    <property type="entry name" value="Usp"/>
    <property type="match status" value="1"/>
</dbReference>
<keyword evidence="6" id="KW-0175">Coiled coil</keyword>
<comment type="caution">
    <text evidence="10">The sequence shown here is derived from an EMBL/GenBank/DDBJ whole genome shotgun (WGS) entry which is preliminary data.</text>
</comment>
<dbReference type="OrthoDB" id="4062651at2759"/>
<dbReference type="GO" id="GO:0016567">
    <property type="term" value="P:protein ubiquitination"/>
    <property type="evidence" value="ECO:0007669"/>
    <property type="project" value="UniProtKB-UniPathway"/>
</dbReference>
<dbReference type="GO" id="GO:0005524">
    <property type="term" value="F:ATP binding"/>
    <property type="evidence" value="ECO:0007669"/>
    <property type="project" value="InterPro"/>
</dbReference>
<dbReference type="SUPFAM" id="SSF57850">
    <property type="entry name" value="RING/U-box"/>
    <property type="match status" value="2"/>
</dbReference>
<comment type="pathway">
    <text evidence="2">Protein modification; protein ubiquitination.</text>
</comment>
<dbReference type="EC" id="2.3.2.27" evidence="3"/>
<dbReference type="InterPro" id="IPR003613">
    <property type="entry name" value="Ubox_domain"/>
</dbReference>
<feature type="compositionally biased region" description="Low complexity" evidence="7">
    <location>
        <begin position="1"/>
        <end position="18"/>
    </location>
</feature>
<feature type="domain" description="Protein kinase" evidence="8">
    <location>
        <begin position="1259"/>
        <end position="1526"/>
    </location>
</feature>
<comment type="catalytic activity">
    <reaction evidence="1">
        <text>S-ubiquitinyl-[E2 ubiquitin-conjugating enzyme]-L-cysteine + [acceptor protein]-L-lysine = [E2 ubiquitin-conjugating enzyme]-L-cysteine + N(6)-ubiquitinyl-[acceptor protein]-L-lysine.</text>
        <dbReference type="EC" id="2.3.2.27"/>
    </reaction>
</comment>
<dbReference type="SUPFAM" id="SSF52402">
    <property type="entry name" value="Adenine nucleotide alpha hydrolases-like"/>
    <property type="match status" value="2"/>
</dbReference>
<feature type="compositionally biased region" description="Polar residues" evidence="7">
    <location>
        <begin position="827"/>
        <end position="836"/>
    </location>
</feature>
<dbReference type="Gene3D" id="3.30.40.10">
    <property type="entry name" value="Zinc/RING finger domain, C3HC4 (zinc finger)"/>
    <property type="match status" value="2"/>
</dbReference>